<evidence type="ECO:0000256" key="7">
    <source>
        <dbReference type="ARBA" id="ARBA00023136"/>
    </source>
</evidence>
<sequence>MRRQPGPQKGMRSSSPVSGLRRAQLSFAQVLGQSVSAVAPSAVMVTLPALVIPAAGAWTLPVFFVTALLMTAVGYCIAQFASRMIAVSGLYSYTVKGLGPIPGIAAGWSVVIGYAAAAMASVLGAAAYLAALLNRVGVPAGRPTIAVLAVVVAAVALILMVRGVRLSARISLTVEVFAVVAAAAVLFITFTSTLAAGHERADTVAPQSYSALGFALLLTITSFEGFESAGTVAREARKPFVTVPRAIRWTPVALGVLYMFAVAMQSGRTVQGGVGSTPLVLTLPGSGPGSTALSVVMELGITASWFACIIGSTTALSRTLFAMGREGVVSERLGRVHRRFRTPHIALLISMPLIAAVPIGYLMLVGSPREVMIGLLAVSAHGYVGAYLLVCLATPAFLHRIGELTRTPLIIGLAAATSMVAIIAWAAFTVASPVWIATAVYATLMAVGFGVYAVRASHVPGLAERVGVFDETVAGDIFADYNPWEVRR</sequence>
<keyword evidence="5 8" id="KW-0812">Transmembrane</keyword>
<feature type="transmembrane region" description="Helical" evidence="8">
    <location>
        <begin position="176"/>
        <end position="196"/>
    </location>
</feature>
<name>A0ABT6L639_9MYCO</name>
<feature type="transmembrane region" description="Helical" evidence="8">
    <location>
        <begin position="103"/>
        <end position="133"/>
    </location>
</feature>
<dbReference type="EMBL" id="JARXVE010000010">
    <property type="protein sequence ID" value="MDH6198411.1"/>
    <property type="molecule type" value="Genomic_DNA"/>
</dbReference>
<evidence type="ECO:0000256" key="3">
    <source>
        <dbReference type="ARBA" id="ARBA00009523"/>
    </source>
</evidence>
<dbReference type="Gene3D" id="1.20.1740.10">
    <property type="entry name" value="Amino acid/polyamine transporter I"/>
    <property type="match status" value="1"/>
</dbReference>
<evidence type="ECO:0000256" key="8">
    <source>
        <dbReference type="SAM" id="Phobius"/>
    </source>
</evidence>
<evidence type="ECO:0000256" key="1">
    <source>
        <dbReference type="ARBA" id="ARBA00002249"/>
    </source>
</evidence>
<feature type="transmembrane region" description="Helical" evidence="8">
    <location>
        <begin position="58"/>
        <end position="82"/>
    </location>
</feature>
<proteinExistence type="inferred from homology"/>
<comment type="caution">
    <text evidence="9">The sequence shown here is derived from an EMBL/GenBank/DDBJ whole genome shotgun (WGS) entry which is preliminary data.</text>
</comment>
<comment type="subcellular location">
    <subcellularLocation>
        <location evidence="2">Cell membrane</location>
        <topology evidence="2">Multi-pass membrane protein</topology>
    </subcellularLocation>
</comment>
<dbReference type="RefSeq" id="WP_280834983.1">
    <property type="nucleotide sequence ID" value="NZ_JARXVE010000010.1"/>
</dbReference>
<comment type="function">
    <text evidence="1">Probable amino-acid or metabolite transport protein.</text>
</comment>
<feature type="transmembrane region" description="Helical" evidence="8">
    <location>
        <begin position="371"/>
        <end position="397"/>
    </location>
</feature>
<evidence type="ECO:0000313" key="9">
    <source>
        <dbReference type="EMBL" id="MDH6198411.1"/>
    </source>
</evidence>
<feature type="transmembrane region" description="Helical" evidence="8">
    <location>
        <begin position="145"/>
        <end position="164"/>
    </location>
</feature>
<organism evidence="9 10">
    <name type="scientific">Mycolicibacterium frederiksbergense</name>
    <dbReference type="NCBI Taxonomy" id="117567"/>
    <lineage>
        <taxon>Bacteria</taxon>
        <taxon>Bacillati</taxon>
        <taxon>Actinomycetota</taxon>
        <taxon>Actinomycetes</taxon>
        <taxon>Mycobacteriales</taxon>
        <taxon>Mycobacteriaceae</taxon>
        <taxon>Mycolicibacterium</taxon>
    </lineage>
</organism>
<dbReference type="InterPro" id="IPR002293">
    <property type="entry name" value="AA/rel_permease1"/>
</dbReference>
<keyword evidence="6 8" id="KW-1133">Transmembrane helix</keyword>
<dbReference type="Pfam" id="PF13520">
    <property type="entry name" value="AA_permease_2"/>
    <property type="match status" value="1"/>
</dbReference>
<dbReference type="PIRSF" id="PIRSF006060">
    <property type="entry name" value="AA_transporter"/>
    <property type="match status" value="1"/>
</dbReference>
<feature type="transmembrane region" description="Helical" evidence="8">
    <location>
        <begin position="409"/>
        <end position="428"/>
    </location>
</feature>
<evidence type="ECO:0000256" key="6">
    <source>
        <dbReference type="ARBA" id="ARBA00022989"/>
    </source>
</evidence>
<feature type="transmembrane region" description="Helical" evidence="8">
    <location>
        <begin position="434"/>
        <end position="454"/>
    </location>
</feature>
<comment type="similarity">
    <text evidence="3">Belongs to the amino acid-polyamine-organocation (APC) superfamily.</text>
</comment>
<keyword evidence="4" id="KW-1003">Cell membrane</keyword>
<dbReference type="PANTHER" id="PTHR42770:SF7">
    <property type="entry name" value="MEMBRANE PROTEIN"/>
    <property type="match status" value="1"/>
</dbReference>
<feature type="transmembrane region" description="Helical" evidence="8">
    <location>
        <begin position="345"/>
        <end position="365"/>
    </location>
</feature>
<feature type="transmembrane region" description="Helical" evidence="8">
    <location>
        <begin position="30"/>
        <end position="52"/>
    </location>
</feature>
<reference evidence="9 10" key="1">
    <citation type="submission" date="2023-04" db="EMBL/GenBank/DDBJ databases">
        <title>Forest soil microbial communities from Buena Vista Peninsula, Colon Province, Panama.</title>
        <authorList>
            <person name="Bouskill N."/>
        </authorList>
    </citation>
    <scope>NUCLEOTIDE SEQUENCE [LARGE SCALE GENOMIC DNA]</scope>
    <source>
        <strain evidence="9 10">AC80</strain>
    </source>
</reference>
<dbReference type="PANTHER" id="PTHR42770">
    <property type="entry name" value="AMINO ACID TRANSPORTER-RELATED"/>
    <property type="match status" value="1"/>
</dbReference>
<dbReference type="InterPro" id="IPR050367">
    <property type="entry name" value="APC_superfamily"/>
</dbReference>
<gene>
    <name evidence="9" type="ORF">M2272_005070</name>
</gene>
<dbReference type="Proteomes" id="UP001160130">
    <property type="component" value="Unassembled WGS sequence"/>
</dbReference>
<feature type="transmembrane region" description="Helical" evidence="8">
    <location>
        <begin position="246"/>
        <end position="264"/>
    </location>
</feature>
<evidence type="ECO:0000313" key="10">
    <source>
        <dbReference type="Proteomes" id="UP001160130"/>
    </source>
</evidence>
<protein>
    <submittedName>
        <fullName evidence="9">Amino acid transporter</fullName>
    </submittedName>
</protein>
<evidence type="ECO:0000256" key="4">
    <source>
        <dbReference type="ARBA" id="ARBA00022475"/>
    </source>
</evidence>
<feature type="transmembrane region" description="Helical" evidence="8">
    <location>
        <begin position="208"/>
        <end position="226"/>
    </location>
</feature>
<keyword evidence="10" id="KW-1185">Reference proteome</keyword>
<evidence type="ECO:0000256" key="5">
    <source>
        <dbReference type="ARBA" id="ARBA00022692"/>
    </source>
</evidence>
<keyword evidence="7 8" id="KW-0472">Membrane</keyword>
<accession>A0ABT6L639</accession>
<feature type="transmembrane region" description="Helical" evidence="8">
    <location>
        <begin position="303"/>
        <end position="324"/>
    </location>
</feature>
<evidence type="ECO:0000256" key="2">
    <source>
        <dbReference type="ARBA" id="ARBA00004651"/>
    </source>
</evidence>